<reference evidence="2" key="1">
    <citation type="submission" date="2018-05" db="EMBL/GenBank/DDBJ databases">
        <authorList>
            <person name="Li X."/>
        </authorList>
    </citation>
    <scope>NUCLEOTIDE SEQUENCE [LARGE SCALE GENOMIC DNA]</scope>
    <source>
        <strain evidence="2">HKS-05</strain>
    </source>
</reference>
<dbReference type="EMBL" id="QFYP01000001">
    <property type="protein sequence ID" value="RAK60309.1"/>
    <property type="molecule type" value="Genomic_DNA"/>
</dbReference>
<accession>A0A328B077</accession>
<dbReference type="Proteomes" id="UP000249842">
    <property type="component" value="Unassembled WGS sequence"/>
</dbReference>
<evidence type="ECO:0000313" key="2">
    <source>
        <dbReference type="Proteomes" id="UP000249842"/>
    </source>
</evidence>
<gene>
    <name evidence="1" type="ORF">DJ021_11075</name>
</gene>
<sequence>MLAVEPATGSSVRTVVVVVAVRVRPFLPVRAQTGVAANIVLSVSSVVAPLGAVKSTDMSVPPE</sequence>
<organism evidence="1 2">
    <name type="scientific">Phenylobacterium hankyongense</name>
    <dbReference type="NCBI Taxonomy" id="1813876"/>
    <lineage>
        <taxon>Bacteria</taxon>
        <taxon>Pseudomonadati</taxon>
        <taxon>Pseudomonadota</taxon>
        <taxon>Alphaproteobacteria</taxon>
        <taxon>Caulobacterales</taxon>
        <taxon>Caulobacteraceae</taxon>
        <taxon>Phenylobacterium</taxon>
    </lineage>
</organism>
<dbReference type="AlphaFoldDB" id="A0A328B077"/>
<name>A0A328B077_9CAUL</name>
<evidence type="ECO:0000313" key="1">
    <source>
        <dbReference type="EMBL" id="RAK60309.1"/>
    </source>
</evidence>
<protein>
    <submittedName>
        <fullName evidence="1">Uncharacterized protein</fullName>
    </submittedName>
</protein>
<comment type="caution">
    <text evidence="1">The sequence shown here is derived from an EMBL/GenBank/DDBJ whole genome shotgun (WGS) entry which is preliminary data.</text>
</comment>
<keyword evidence="2" id="KW-1185">Reference proteome</keyword>
<proteinExistence type="predicted"/>